<name>A0A3Q0EZ21_VIGRR</name>
<evidence type="ECO:0000256" key="1">
    <source>
        <dbReference type="ARBA" id="ARBA00022723"/>
    </source>
</evidence>
<keyword evidence="2 4" id="KW-0863">Zinc-finger</keyword>
<dbReference type="SMART" id="SM00356">
    <property type="entry name" value="ZnF_C3H1"/>
    <property type="match status" value="3"/>
</dbReference>
<dbReference type="GO" id="GO:0008270">
    <property type="term" value="F:zinc ion binding"/>
    <property type="evidence" value="ECO:0007669"/>
    <property type="project" value="UniProtKB-KW"/>
</dbReference>
<dbReference type="PROSITE" id="PS50103">
    <property type="entry name" value="ZF_C3H1"/>
    <property type="match status" value="2"/>
</dbReference>
<feature type="compositionally biased region" description="Basic and acidic residues" evidence="5">
    <location>
        <begin position="330"/>
        <end position="342"/>
    </location>
</feature>
<dbReference type="Pfam" id="PF14608">
    <property type="entry name" value="zf-CCCH_2"/>
    <property type="match status" value="1"/>
</dbReference>
<feature type="domain" description="C3H1-type" evidence="6">
    <location>
        <begin position="242"/>
        <end position="269"/>
    </location>
</feature>
<feature type="region of interest" description="Disordered" evidence="5">
    <location>
        <begin position="1"/>
        <end position="135"/>
    </location>
</feature>
<reference evidence="7" key="1">
    <citation type="journal article" date="2014" name="Nat. Commun.">
        <title>Genome sequence of mungbean and insights into evolution within Vigna species.</title>
        <authorList>
            <person name="Kang Y.J."/>
            <person name="Kim S.K."/>
            <person name="Kim M.Y."/>
            <person name="Lestari P."/>
            <person name="Kim K.H."/>
            <person name="Ha B.K."/>
            <person name="Jun T.H."/>
            <person name="Hwang W.J."/>
            <person name="Lee T."/>
            <person name="Lee J."/>
            <person name="Shim S."/>
            <person name="Yoon M.Y."/>
            <person name="Jang Y.E."/>
            <person name="Han K.S."/>
            <person name="Taeprayoon P."/>
            <person name="Yoon N."/>
            <person name="Somta P."/>
            <person name="Tanya P."/>
            <person name="Kim K.S."/>
            <person name="Gwag J.G."/>
            <person name="Moon J.K."/>
            <person name="Lee Y.H."/>
            <person name="Park B.S."/>
            <person name="Bombarely A."/>
            <person name="Doyle J.J."/>
            <person name="Jackson S.A."/>
            <person name="Schafleitner R."/>
            <person name="Srinives P."/>
            <person name="Varshney R.K."/>
            <person name="Lee S.H."/>
        </authorList>
    </citation>
    <scope>NUCLEOTIDE SEQUENCE [LARGE SCALE GENOMIC DNA]</scope>
    <source>
        <strain evidence="7">cv. VC1973A</strain>
    </source>
</reference>
<keyword evidence="7" id="KW-1185">Reference proteome</keyword>
<evidence type="ECO:0000256" key="2">
    <source>
        <dbReference type="ARBA" id="ARBA00022771"/>
    </source>
</evidence>
<evidence type="ECO:0000256" key="5">
    <source>
        <dbReference type="SAM" id="MobiDB-lite"/>
    </source>
</evidence>
<dbReference type="Gene3D" id="4.10.1000.10">
    <property type="entry name" value="Zinc finger, CCCH-type"/>
    <property type="match status" value="1"/>
</dbReference>
<gene>
    <name evidence="8" type="primary">LOC106759211</name>
</gene>
<dbReference type="PANTHER" id="PTHR36886">
    <property type="entry name" value="PROTEIN FRIGIDA-ESSENTIAL 1"/>
    <property type="match status" value="1"/>
</dbReference>
<dbReference type="PANTHER" id="PTHR36886:SF8">
    <property type="entry name" value="ZINC FINGER CCCH DOMAIN-CONTAINING PROTEIN 38"/>
    <property type="match status" value="1"/>
</dbReference>
<feature type="zinc finger region" description="C3H1-type" evidence="4">
    <location>
        <begin position="242"/>
        <end position="269"/>
    </location>
</feature>
<proteinExistence type="predicted"/>
<dbReference type="KEGG" id="vra:106759211"/>
<evidence type="ECO:0000259" key="6">
    <source>
        <dbReference type="PROSITE" id="PS50103"/>
    </source>
</evidence>
<sequence>MSGNGRNTSSKLDSGDGPEFASYGTTSSNNSNSSYLERNDNLNPRMGFSNEESFSGGRCSNKDDIVVSKDDRVSDTQNTDGSNKMELSPVNENLENKYSQSPKTGCSRSDSRSSSPSRSRSRSRSPRNFRWDSRTNDRRGMRAACRYFADGKCRRGSKCHFLHGDNQNGSLLYSSPSGRSKGTCMNCENERCRMGESCKYMHHENSSKFNKASIDESTGEMEIDRECRGGSFEKGGPHGRNQRSDIPCKFYAFGNCRYGKDCRFSHDRQACGSPSRGFKNDLLRSSGGDQALDRPKSSDGQDLDGSVAGADNKKGIMVDPEPGFNTLPVDDERGHSLDKNTVHGESAFSSDVKEAKNDSSNVHTCQSVGADIWPGNEEMSHNWNYGVTSPIPIKEEHEQSKQQVSPGNHVLDVPLIMHPCL</sequence>
<dbReference type="SUPFAM" id="SSF90229">
    <property type="entry name" value="CCCH zinc finger"/>
    <property type="match status" value="2"/>
</dbReference>
<feature type="compositionally biased region" description="Polar residues" evidence="5">
    <location>
        <begin position="90"/>
        <end position="106"/>
    </location>
</feature>
<keyword evidence="1 4" id="KW-0479">Metal-binding</keyword>
<evidence type="ECO:0000256" key="3">
    <source>
        <dbReference type="ARBA" id="ARBA00022833"/>
    </source>
</evidence>
<evidence type="ECO:0000313" key="8">
    <source>
        <dbReference type="RefSeq" id="XP_022635614.1"/>
    </source>
</evidence>
<dbReference type="AlphaFoldDB" id="A0A3Q0EZ21"/>
<feature type="compositionally biased region" description="Polar residues" evidence="5">
    <location>
        <begin position="1"/>
        <end position="12"/>
    </location>
</feature>
<protein>
    <submittedName>
        <fullName evidence="8">Zinc finger CCCH domain-containing protein 38</fullName>
    </submittedName>
</protein>
<dbReference type="Gene3D" id="3.30.1370.210">
    <property type="match status" value="1"/>
</dbReference>
<evidence type="ECO:0000256" key="4">
    <source>
        <dbReference type="PROSITE-ProRule" id="PRU00723"/>
    </source>
</evidence>
<dbReference type="Proteomes" id="UP000087766">
    <property type="component" value="Chromosome 1"/>
</dbReference>
<feature type="region of interest" description="Disordered" evidence="5">
    <location>
        <begin position="270"/>
        <end position="342"/>
    </location>
</feature>
<feature type="domain" description="C3H1-type" evidence="6">
    <location>
        <begin position="139"/>
        <end position="166"/>
    </location>
</feature>
<keyword evidence="3 4" id="KW-0862">Zinc</keyword>
<dbReference type="InterPro" id="IPR052650">
    <property type="entry name" value="Zinc_finger_CCCH"/>
</dbReference>
<feature type="zinc finger region" description="C3H1-type" evidence="4">
    <location>
        <begin position="139"/>
        <end position="166"/>
    </location>
</feature>
<dbReference type="InterPro" id="IPR036855">
    <property type="entry name" value="Znf_CCCH_sf"/>
</dbReference>
<organism evidence="7 8">
    <name type="scientific">Vigna radiata var. radiata</name>
    <name type="common">Mung bean</name>
    <name type="synonym">Phaseolus aureus</name>
    <dbReference type="NCBI Taxonomy" id="3916"/>
    <lineage>
        <taxon>Eukaryota</taxon>
        <taxon>Viridiplantae</taxon>
        <taxon>Streptophyta</taxon>
        <taxon>Embryophyta</taxon>
        <taxon>Tracheophyta</taxon>
        <taxon>Spermatophyta</taxon>
        <taxon>Magnoliopsida</taxon>
        <taxon>eudicotyledons</taxon>
        <taxon>Gunneridae</taxon>
        <taxon>Pentapetalae</taxon>
        <taxon>rosids</taxon>
        <taxon>fabids</taxon>
        <taxon>Fabales</taxon>
        <taxon>Fabaceae</taxon>
        <taxon>Papilionoideae</taxon>
        <taxon>50 kb inversion clade</taxon>
        <taxon>NPAAA clade</taxon>
        <taxon>indigoferoid/millettioid clade</taxon>
        <taxon>Phaseoleae</taxon>
        <taxon>Vigna</taxon>
    </lineage>
</organism>
<dbReference type="InterPro" id="IPR041367">
    <property type="entry name" value="Znf-CCCH_4"/>
</dbReference>
<accession>A0A3Q0EZ21</accession>
<dbReference type="Pfam" id="PF18044">
    <property type="entry name" value="zf-CCCH_4"/>
    <property type="match status" value="2"/>
</dbReference>
<dbReference type="InterPro" id="IPR000571">
    <property type="entry name" value="Znf_CCCH"/>
</dbReference>
<dbReference type="OrthoDB" id="411372at2759"/>
<feature type="compositionally biased region" description="Basic and acidic residues" evidence="5">
    <location>
        <begin position="60"/>
        <end position="74"/>
    </location>
</feature>
<dbReference type="GeneID" id="106759211"/>
<dbReference type="STRING" id="3916.A0A3Q0EZ21"/>
<reference evidence="8" key="2">
    <citation type="submission" date="2025-08" db="UniProtKB">
        <authorList>
            <consortium name="RefSeq"/>
        </authorList>
    </citation>
    <scope>IDENTIFICATION</scope>
    <source>
        <tissue evidence="8">Leaf</tissue>
    </source>
</reference>
<dbReference type="RefSeq" id="XP_022635614.1">
    <property type="nucleotide sequence ID" value="XM_022779893.1"/>
</dbReference>
<evidence type="ECO:0000313" key="7">
    <source>
        <dbReference type="Proteomes" id="UP000087766"/>
    </source>
</evidence>